<gene>
    <name evidence="11" type="ORF">B0T14DRAFT_530074</name>
</gene>
<feature type="chain" id="PRO_5041399060" description="Prenylcysteine lyase domain-containing protein" evidence="9">
    <location>
        <begin position="30"/>
        <end position="570"/>
    </location>
</feature>
<comment type="similarity">
    <text evidence="2">Belongs to the prenylcysteine oxidase family.</text>
</comment>
<keyword evidence="4 9" id="KW-0732">Signal</keyword>
<evidence type="ECO:0000313" key="12">
    <source>
        <dbReference type="Proteomes" id="UP001175000"/>
    </source>
</evidence>
<dbReference type="InterPro" id="IPR010795">
    <property type="entry name" value="Prenylcys_lyase"/>
</dbReference>
<dbReference type="SUPFAM" id="SSF51905">
    <property type="entry name" value="FAD/NAD(P)-binding domain"/>
    <property type="match status" value="1"/>
</dbReference>
<keyword evidence="5" id="KW-0274">FAD</keyword>
<evidence type="ECO:0000256" key="5">
    <source>
        <dbReference type="ARBA" id="ARBA00022827"/>
    </source>
</evidence>
<evidence type="ECO:0000256" key="9">
    <source>
        <dbReference type="SAM" id="SignalP"/>
    </source>
</evidence>
<reference evidence="11" key="1">
    <citation type="submission" date="2023-06" db="EMBL/GenBank/DDBJ databases">
        <title>Genome-scale phylogeny and comparative genomics of the fungal order Sordariales.</title>
        <authorList>
            <consortium name="Lawrence Berkeley National Laboratory"/>
            <person name="Hensen N."/>
            <person name="Bonometti L."/>
            <person name="Westerberg I."/>
            <person name="Brannstrom I.O."/>
            <person name="Guillou S."/>
            <person name="Cros-Aarteil S."/>
            <person name="Calhoun S."/>
            <person name="Haridas S."/>
            <person name="Kuo A."/>
            <person name="Mondo S."/>
            <person name="Pangilinan J."/>
            <person name="Riley R."/>
            <person name="Labutti K."/>
            <person name="Andreopoulos B."/>
            <person name="Lipzen A."/>
            <person name="Chen C."/>
            <person name="Yanf M."/>
            <person name="Daum C."/>
            <person name="Ng V."/>
            <person name="Clum A."/>
            <person name="Steindorff A."/>
            <person name="Ohm R."/>
            <person name="Martin F."/>
            <person name="Silar P."/>
            <person name="Natvig D."/>
            <person name="Lalanne C."/>
            <person name="Gautier V."/>
            <person name="Ament-Velasquez S.L."/>
            <person name="Kruys A."/>
            <person name="Hutchinson M.I."/>
            <person name="Powell A.J."/>
            <person name="Barry K."/>
            <person name="Miller A.N."/>
            <person name="Grigoriev I.V."/>
            <person name="Debuchy R."/>
            <person name="Gladieux P."/>
            <person name="Thoren M.H."/>
            <person name="Johannesson H."/>
        </authorList>
    </citation>
    <scope>NUCLEOTIDE SEQUENCE</scope>
    <source>
        <strain evidence="11">CBS 606.72</strain>
    </source>
</reference>
<dbReference type="GO" id="GO:0030327">
    <property type="term" value="P:prenylated protein catabolic process"/>
    <property type="evidence" value="ECO:0007669"/>
    <property type="project" value="TreeGrafter"/>
</dbReference>
<accession>A0AA39WCS8</accession>
<feature type="domain" description="Prenylcysteine lyase" evidence="10">
    <location>
        <begin position="147"/>
        <end position="520"/>
    </location>
</feature>
<dbReference type="GO" id="GO:0030328">
    <property type="term" value="P:prenylcysteine catabolic process"/>
    <property type="evidence" value="ECO:0007669"/>
    <property type="project" value="InterPro"/>
</dbReference>
<evidence type="ECO:0000256" key="2">
    <source>
        <dbReference type="ARBA" id="ARBA00009967"/>
    </source>
</evidence>
<dbReference type="PIRSF" id="PIRSF036292">
    <property type="entry name" value="Prenylcysteine_oxidase"/>
    <property type="match status" value="1"/>
</dbReference>
<keyword evidence="6" id="KW-0560">Oxidoreductase</keyword>
<protein>
    <recommendedName>
        <fullName evidence="10">Prenylcysteine lyase domain-containing protein</fullName>
    </recommendedName>
</protein>
<dbReference type="AlphaFoldDB" id="A0AA39WCS8"/>
<evidence type="ECO:0000259" key="10">
    <source>
        <dbReference type="Pfam" id="PF07156"/>
    </source>
</evidence>
<keyword evidence="12" id="KW-1185">Reference proteome</keyword>
<keyword evidence="3" id="KW-0285">Flavoprotein</keyword>
<evidence type="ECO:0000256" key="4">
    <source>
        <dbReference type="ARBA" id="ARBA00022729"/>
    </source>
</evidence>
<evidence type="ECO:0000256" key="6">
    <source>
        <dbReference type="ARBA" id="ARBA00023002"/>
    </source>
</evidence>
<dbReference type="Pfam" id="PF07156">
    <property type="entry name" value="Prenylcys_lyase"/>
    <property type="match status" value="1"/>
</dbReference>
<proteinExistence type="inferred from homology"/>
<keyword evidence="7" id="KW-0325">Glycoprotein</keyword>
<evidence type="ECO:0000313" key="11">
    <source>
        <dbReference type="EMBL" id="KAK0611276.1"/>
    </source>
</evidence>
<dbReference type="Gene3D" id="3.50.50.60">
    <property type="entry name" value="FAD/NAD(P)-binding domain"/>
    <property type="match status" value="1"/>
</dbReference>
<sequence>MRINNAGINMLLNLPLLAAASLWLGGAAASPDVVKDADNVRQVAIIGAGAAGSSAAYYLRNFADEHGVAVNITVFEKTDRIGGRTLTVNPFGNSSQRVELGASIFIKKNHIMYQALGEFGLEPRDPDVGSDPELGIWDGERFVFQINEDHSFWWNAYKVVMKYGFLAPRRTQKLMEATIDKFLQLYEAPFFPFRSLTQRTYELGLVEVTGVTGEQLLKKNSVGDLYAHDIVQASTRVNYASNLAKIHGLDTMVSMAPEGAMAVKGGNWRIFDTMVKRSGAHVALNTSAVSIGFAPEQASRLPRYIIGTESSGEKAENPVVFDNVILANPLQFSKIEAADGVIHNAIDEIPYVQLHVTIFASPFRYSPAFFGLTDPKDVPGTILTTLGADDTPESGAGKAGFFSISTLRKVFNPESEQEEYLYKIFSPERVTSEFLSRLFGVEVPDSITFEKKGDDTRISPISWYYPTVFHSYPKALPRVTFQDPIIGPGLYYTSGMESFISTMETNALMGKNVARLIIDDALGVRSGYSVSGDDDSDRGEALKITCDRGKGQGQLEVPKTRPTEPAMADL</sequence>
<feature type="region of interest" description="Disordered" evidence="8">
    <location>
        <begin position="548"/>
        <end position="570"/>
    </location>
</feature>
<dbReference type="Pfam" id="PF13450">
    <property type="entry name" value="NAD_binding_8"/>
    <property type="match status" value="1"/>
</dbReference>
<dbReference type="PANTHER" id="PTHR15944:SF0">
    <property type="entry name" value="PRENYLCYSTEINE LYASE DOMAIN-CONTAINING PROTEIN"/>
    <property type="match status" value="1"/>
</dbReference>
<dbReference type="GO" id="GO:0001735">
    <property type="term" value="F:prenylcysteine oxidase activity"/>
    <property type="evidence" value="ECO:0007669"/>
    <property type="project" value="InterPro"/>
</dbReference>
<evidence type="ECO:0000256" key="3">
    <source>
        <dbReference type="ARBA" id="ARBA00022630"/>
    </source>
</evidence>
<evidence type="ECO:0000256" key="8">
    <source>
        <dbReference type="SAM" id="MobiDB-lite"/>
    </source>
</evidence>
<evidence type="ECO:0000256" key="1">
    <source>
        <dbReference type="ARBA" id="ARBA00001974"/>
    </source>
</evidence>
<name>A0AA39WCS8_9PEZI</name>
<comment type="caution">
    <text evidence="11">The sequence shown here is derived from an EMBL/GenBank/DDBJ whole genome shotgun (WGS) entry which is preliminary data.</text>
</comment>
<dbReference type="EMBL" id="JAULSU010000007">
    <property type="protein sequence ID" value="KAK0611276.1"/>
    <property type="molecule type" value="Genomic_DNA"/>
</dbReference>
<evidence type="ECO:0000256" key="7">
    <source>
        <dbReference type="ARBA" id="ARBA00023180"/>
    </source>
</evidence>
<dbReference type="PANTHER" id="PTHR15944">
    <property type="entry name" value="FARNESYLCYSTEINE LYASE"/>
    <property type="match status" value="1"/>
</dbReference>
<comment type="cofactor">
    <cofactor evidence="1">
        <name>FAD</name>
        <dbReference type="ChEBI" id="CHEBI:57692"/>
    </cofactor>
</comment>
<dbReference type="InterPro" id="IPR017046">
    <property type="entry name" value="Prenylcysteine_Oxase1"/>
</dbReference>
<organism evidence="11 12">
    <name type="scientific">Immersiella caudata</name>
    <dbReference type="NCBI Taxonomy" id="314043"/>
    <lineage>
        <taxon>Eukaryota</taxon>
        <taxon>Fungi</taxon>
        <taxon>Dikarya</taxon>
        <taxon>Ascomycota</taxon>
        <taxon>Pezizomycotina</taxon>
        <taxon>Sordariomycetes</taxon>
        <taxon>Sordariomycetidae</taxon>
        <taxon>Sordariales</taxon>
        <taxon>Lasiosphaeriaceae</taxon>
        <taxon>Immersiella</taxon>
    </lineage>
</organism>
<dbReference type="InterPro" id="IPR036188">
    <property type="entry name" value="FAD/NAD-bd_sf"/>
</dbReference>
<dbReference type="Proteomes" id="UP001175000">
    <property type="component" value="Unassembled WGS sequence"/>
</dbReference>
<feature type="signal peptide" evidence="9">
    <location>
        <begin position="1"/>
        <end position="29"/>
    </location>
</feature>